<dbReference type="AlphaFoldDB" id="A0A1I1WPY3"/>
<evidence type="ECO:0000313" key="1">
    <source>
        <dbReference type="EMBL" id="SFD97264.1"/>
    </source>
</evidence>
<protein>
    <submittedName>
        <fullName evidence="1">Uncharacterized protein</fullName>
    </submittedName>
</protein>
<sequence>MSFITHGGSSGGCLFNKSSIFLCHLVQIGYSLIDLRYPIALLAGRCCDFANEMAHLLYA</sequence>
<organism evidence="1 2">
    <name type="scientific">Paracidovorax konjaci</name>
    <dbReference type="NCBI Taxonomy" id="32040"/>
    <lineage>
        <taxon>Bacteria</taxon>
        <taxon>Pseudomonadati</taxon>
        <taxon>Pseudomonadota</taxon>
        <taxon>Betaproteobacteria</taxon>
        <taxon>Burkholderiales</taxon>
        <taxon>Comamonadaceae</taxon>
        <taxon>Paracidovorax</taxon>
    </lineage>
</organism>
<keyword evidence="2" id="KW-1185">Reference proteome</keyword>
<reference evidence="2" key="1">
    <citation type="submission" date="2016-10" db="EMBL/GenBank/DDBJ databases">
        <authorList>
            <person name="Varghese N."/>
            <person name="Submissions S."/>
        </authorList>
    </citation>
    <scope>NUCLEOTIDE SEQUENCE [LARGE SCALE GENOMIC DNA]</scope>
    <source>
        <strain evidence="2">DSM 7481</strain>
    </source>
</reference>
<gene>
    <name evidence="1" type="ORF">SAMN04489710_110164</name>
</gene>
<proteinExistence type="predicted"/>
<dbReference type="EMBL" id="FOMQ01000010">
    <property type="protein sequence ID" value="SFD97264.1"/>
    <property type="molecule type" value="Genomic_DNA"/>
</dbReference>
<evidence type="ECO:0000313" key="2">
    <source>
        <dbReference type="Proteomes" id="UP000199517"/>
    </source>
</evidence>
<dbReference type="Proteomes" id="UP000199517">
    <property type="component" value="Unassembled WGS sequence"/>
</dbReference>
<accession>A0A1I1WPY3</accession>
<name>A0A1I1WPY3_9BURK</name>